<protein>
    <recommendedName>
        <fullName evidence="11">Stimulated by retinoic acid gene 6 protein-like</fullName>
    </recommendedName>
</protein>
<evidence type="ECO:0000256" key="2">
    <source>
        <dbReference type="ARBA" id="ARBA00022448"/>
    </source>
</evidence>
<keyword evidence="3" id="KW-1003">Cell membrane</keyword>
<evidence type="ECO:0000256" key="8">
    <source>
        <dbReference type="SAM" id="Phobius"/>
    </source>
</evidence>
<evidence type="ECO:0008006" key="11">
    <source>
        <dbReference type="Google" id="ProtNLM"/>
    </source>
</evidence>
<feature type="transmembrane region" description="Helical" evidence="8">
    <location>
        <begin position="144"/>
        <end position="165"/>
    </location>
</feature>
<keyword evidence="2" id="KW-0813">Transport</keyword>
<dbReference type="PANTHER" id="PTHR21444:SF17">
    <property type="entry name" value="STIMULATED BY RETINOIC ACID GENE 6 PROTEIN-LIKE"/>
    <property type="match status" value="1"/>
</dbReference>
<keyword evidence="6 8" id="KW-0472">Membrane</keyword>
<evidence type="ECO:0000313" key="10">
    <source>
        <dbReference type="Proteomes" id="UP000826234"/>
    </source>
</evidence>
<evidence type="ECO:0000256" key="7">
    <source>
        <dbReference type="ARBA" id="ARBA00023170"/>
    </source>
</evidence>
<organism evidence="9 10">
    <name type="scientific">Phrynosoma platyrhinos</name>
    <name type="common">Desert horned lizard</name>
    <dbReference type="NCBI Taxonomy" id="52577"/>
    <lineage>
        <taxon>Eukaryota</taxon>
        <taxon>Metazoa</taxon>
        <taxon>Chordata</taxon>
        <taxon>Craniata</taxon>
        <taxon>Vertebrata</taxon>
        <taxon>Euteleostomi</taxon>
        <taxon>Lepidosauria</taxon>
        <taxon>Squamata</taxon>
        <taxon>Bifurcata</taxon>
        <taxon>Unidentata</taxon>
        <taxon>Episquamata</taxon>
        <taxon>Toxicofera</taxon>
        <taxon>Iguania</taxon>
        <taxon>Phrynosomatidae</taxon>
        <taxon>Phrynosomatinae</taxon>
        <taxon>Phrynosoma</taxon>
    </lineage>
</organism>
<evidence type="ECO:0000256" key="5">
    <source>
        <dbReference type="ARBA" id="ARBA00022989"/>
    </source>
</evidence>
<feature type="transmembrane region" description="Helical" evidence="8">
    <location>
        <begin position="367"/>
        <end position="392"/>
    </location>
</feature>
<reference evidence="9 10" key="1">
    <citation type="journal article" date="2022" name="Gigascience">
        <title>A chromosome-level genome assembly and annotation of the desert horned lizard, Phrynosoma platyrhinos, provides insight into chromosomal rearrangements among reptiles.</title>
        <authorList>
            <person name="Koochekian N."/>
            <person name="Ascanio A."/>
            <person name="Farleigh K."/>
            <person name="Card D.C."/>
            <person name="Schield D.R."/>
            <person name="Castoe T.A."/>
            <person name="Jezkova T."/>
        </authorList>
    </citation>
    <scope>NUCLEOTIDE SEQUENCE [LARGE SCALE GENOMIC DNA]</scope>
    <source>
        <strain evidence="9">NK-2021</strain>
    </source>
</reference>
<feature type="transmembrane region" description="Helical" evidence="8">
    <location>
        <begin position="185"/>
        <end position="207"/>
    </location>
</feature>
<comment type="subcellular location">
    <subcellularLocation>
        <location evidence="1">Cell membrane</location>
        <topology evidence="1">Multi-pass membrane protein</topology>
    </subcellularLocation>
</comment>
<dbReference type="Proteomes" id="UP000826234">
    <property type="component" value="Unassembled WGS sequence"/>
</dbReference>
<dbReference type="EMBL" id="JAIPUX010000439">
    <property type="protein sequence ID" value="KAH0628475.1"/>
    <property type="molecule type" value="Genomic_DNA"/>
</dbReference>
<proteinExistence type="predicted"/>
<dbReference type="InterPro" id="IPR026612">
    <property type="entry name" value="STRA6-like"/>
</dbReference>
<dbReference type="Pfam" id="PF14752">
    <property type="entry name" value="RBP_receptor"/>
    <property type="match status" value="2"/>
</dbReference>
<name>A0ABQ7TGB7_PHRPL</name>
<evidence type="ECO:0000313" key="9">
    <source>
        <dbReference type="EMBL" id="KAH0628475.1"/>
    </source>
</evidence>
<sequence>MGNETAKEDYFNFDDVATDQNDTCNNLLETEVFLPYSIIPSAFIILVLTCLERRSRRCCFDEKFPRLSGYIGVVTPIDPINVYSNRWSLGFAFGVTANKVLYLFDKDYIPPEIPRWAVVFWVILMAIEVGIAMYPFFACLATRYPITGAVFGFLYTAAWLTITILDILQCPELDTFKGYNNIILIWPSLLCYLFLLGRFAFIFVKAVRDLLGIESIREEISFLEDHQAQYVHRLLRKPPLQRQIKLLRAGKRLHFLSLDFKVSPSHSVVSLGKFISWQVAYIIWGYVAMHLVLTIFGMVIMYIAILPMKKGQWKELLDNWGTVILSIFIVMVIKKLQVFMAGIFFLQPKISPKDKQKPLALDNRRAFINFSYFLFFHSVVVGLTSCLMRLLYSIVIGTWLIGRVDRPVMPKGFETRDNGFNTWVQMLFLDHYHTNPILVCFCHILDTENKERQHRKSFSNYAITDLTGTGSKVSDRARTRWLLFYTLLNNPDLRKFRKLRSDPHSMDSANNCEGRAIR</sequence>
<keyword evidence="4 8" id="KW-0812">Transmembrane</keyword>
<accession>A0ABQ7TGB7</accession>
<keyword evidence="10" id="KW-1185">Reference proteome</keyword>
<evidence type="ECO:0000256" key="6">
    <source>
        <dbReference type="ARBA" id="ARBA00023136"/>
    </source>
</evidence>
<feature type="transmembrane region" description="Helical" evidence="8">
    <location>
        <begin position="87"/>
        <end position="104"/>
    </location>
</feature>
<keyword evidence="5 8" id="KW-1133">Transmembrane helix</keyword>
<feature type="transmembrane region" description="Helical" evidence="8">
    <location>
        <begin position="33"/>
        <end position="51"/>
    </location>
</feature>
<gene>
    <name evidence="9" type="ORF">JD844_009709</name>
</gene>
<comment type="caution">
    <text evidence="9">The sequence shown here is derived from an EMBL/GenBank/DDBJ whole genome shotgun (WGS) entry which is preliminary data.</text>
</comment>
<evidence type="ECO:0000256" key="3">
    <source>
        <dbReference type="ARBA" id="ARBA00022475"/>
    </source>
</evidence>
<feature type="transmembrane region" description="Helical" evidence="8">
    <location>
        <begin position="323"/>
        <end position="346"/>
    </location>
</feature>
<feature type="transmembrane region" description="Helical" evidence="8">
    <location>
        <begin position="279"/>
        <end position="303"/>
    </location>
</feature>
<keyword evidence="7" id="KW-0675">Receptor</keyword>
<dbReference type="PANTHER" id="PTHR21444">
    <property type="entry name" value="COILED-COIL DOMAIN-CONTAINING PROTEIN 180"/>
    <property type="match status" value="1"/>
</dbReference>
<evidence type="ECO:0000256" key="4">
    <source>
        <dbReference type="ARBA" id="ARBA00022692"/>
    </source>
</evidence>
<evidence type="ECO:0000256" key="1">
    <source>
        <dbReference type="ARBA" id="ARBA00004651"/>
    </source>
</evidence>
<feature type="transmembrane region" description="Helical" evidence="8">
    <location>
        <begin position="116"/>
        <end position="137"/>
    </location>
</feature>